<dbReference type="AlphaFoldDB" id="A0A1M4Z7P4"/>
<dbReference type="InterPro" id="IPR012337">
    <property type="entry name" value="RNaseH-like_sf"/>
</dbReference>
<keyword evidence="3" id="KW-1185">Reference proteome</keyword>
<dbReference type="CDD" id="cd06127">
    <property type="entry name" value="DEDDh"/>
    <property type="match status" value="1"/>
</dbReference>
<dbReference type="GO" id="GO:0003676">
    <property type="term" value="F:nucleic acid binding"/>
    <property type="evidence" value="ECO:0007669"/>
    <property type="project" value="InterPro"/>
</dbReference>
<dbReference type="STRING" id="1124188.SAMN05444377_10465"/>
<dbReference type="OrthoDB" id="9803913at2"/>
<evidence type="ECO:0000313" key="3">
    <source>
        <dbReference type="Proteomes" id="UP000184147"/>
    </source>
</evidence>
<dbReference type="Pfam" id="PF00929">
    <property type="entry name" value="RNase_T"/>
    <property type="match status" value="1"/>
</dbReference>
<evidence type="ECO:0000313" key="2">
    <source>
        <dbReference type="EMBL" id="SHF13772.1"/>
    </source>
</evidence>
<dbReference type="EMBL" id="FQVQ01000004">
    <property type="protein sequence ID" value="SHF13772.1"/>
    <property type="molecule type" value="Genomic_DNA"/>
</dbReference>
<reference evidence="2 3" key="1">
    <citation type="submission" date="2016-11" db="EMBL/GenBank/DDBJ databases">
        <authorList>
            <person name="Jaros S."/>
            <person name="Januszkiewicz K."/>
            <person name="Wedrychowicz H."/>
        </authorList>
    </citation>
    <scope>NUCLEOTIDE SEQUENCE [LARGE SCALE GENOMIC DNA]</scope>
    <source>
        <strain evidence="2 3">DSM 25660</strain>
    </source>
</reference>
<accession>A0A1M4Z7P4</accession>
<name>A0A1M4Z7P4_9FLAO</name>
<sequence length="198" mass="22744">MLDWLKNIQKEYPEFWKTYLEKMDKKSNRYVAFTLETTGLNSRKDVILSIAAIGIVQDQVLIGDVFEIAIPQYKYLHDNGITHDFVLESKMPKLAEPAAIENFIAFIENAVLVGHRTYFDVEMLNEVLEKLGCGRLRNEALDIEIMYKKVHDLSEKSIALDEMAKAYKLPVTEHVSPTDDAYNIALMFLKLKSKLGLK</sequence>
<dbReference type="GO" id="GO:0004527">
    <property type="term" value="F:exonuclease activity"/>
    <property type="evidence" value="ECO:0007669"/>
    <property type="project" value="UniProtKB-ARBA"/>
</dbReference>
<dbReference type="Gene3D" id="3.30.420.10">
    <property type="entry name" value="Ribonuclease H-like superfamily/Ribonuclease H"/>
    <property type="match status" value="1"/>
</dbReference>
<proteinExistence type="predicted"/>
<dbReference type="GO" id="GO:0006259">
    <property type="term" value="P:DNA metabolic process"/>
    <property type="evidence" value="ECO:0007669"/>
    <property type="project" value="UniProtKB-ARBA"/>
</dbReference>
<dbReference type="SUPFAM" id="SSF53098">
    <property type="entry name" value="Ribonuclease H-like"/>
    <property type="match status" value="1"/>
</dbReference>
<dbReference type="InterPro" id="IPR013520">
    <property type="entry name" value="Ribonucl_H"/>
</dbReference>
<feature type="domain" description="Exonuclease" evidence="1">
    <location>
        <begin position="29"/>
        <end position="197"/>
    </location>
</feature>
<dbReference type="RefSeq" id="WP_073362212.1">
    <property type="nucleotide sequence ID" value="NZ_FQVQ01000004.1"/>
</dbReference>
<evidence type="ECO:0000259" key="1">
    <source>
        <dbReference type="SMART" id="SM00479"/>
    </source>
</evidence>
<dbReference type="InterPro" id="IPR036397">
    <property type="entry name" value="RNaseH_sf"/>
</dbReference>
<dbReference type="Proteomes" id="UP000184147">
    <property type="component" value="Unassembled WGS sequence"/>
</dbReference>
<protein>
    <submittedName>
        <fullName evidence="2">DNA polymerase-3 subunit epsilon</fullName>
    </submittedName>
</protein>
<organism evidence="2 3">
    <name type="scientific">Flavobacterium fontis</name>
    <dbReference type="NCBI Taxonomy" id="1124188"/>
    <lineage>
        <taxon>Bacteria</taxon>
        <taxon>Pseudomonadati</taxon>
        <taxon>Bacteroidota</taxon>
        <taxon>Flavobacteriia</taxon>
        <taxon>Flavobacteriales</taxon>
        <taxon>Flavobacteriaceae</taxon>
        <taxon>Flavobacterium</taxon>
    </lineage>
</organism>
<gene>
    <name evidence="2" type="ORF">SAMN05444377_10465</name>
</gene>
<dbReference type="SMART" id="SM00479">
    <property type="entry name" value="EXOIII"/>
    <property type="match status" value="1"/>
</dbReference>